<accession>A0ABP8QH17</accession>
<dbReference type="Proteomes" id="UP001501243">
    <property type="component" value="Unassembled WGS sequence"/>
</dbReference>
<comment type="caution">
    <text evidence="1">The sequence shown here is derived from an EMBL/GenBank/DDBJ whole genome shotgun (WGS) entry which is preliminary data.</text>
</comment>
<gene>
    <name evidence="1" type="ORF">GCM10023172_27480</name>
</gene>
<dbReference type="RefSeq" id="WP_208129870.1">
    <property type="nucleotide sequence ID" value="NZ_BAABGQ010000006.1"/>
</dbReference>
<proteinExistence type="predicted"/>
<organism evidence="1 2">
    <name type="scientific">Hymenobacter ginsengisoli</name>
    <dbReference type="NCBI Taxonomy" id="1051626"/>
    <lineage>
        <taxon>Bacteria</taxon>
        <taxon>Pseudomonadati</taxon>
        <taxon>Bacteroidota</taxon>
        <taxon>Cytophagia</taxon>
        <taxon>Cytophagales</taxon>
        <taxon>Hymenobacteraceae</taxon>
        <taxon>Hymenobacter</taxon>
    </lineage>
</organism>
<evidence type="ECO:0000313" key="1">
    <source>
        <dbReference type="EMBL" id="GAA4503131.1"/>
    </source>
</evidence>
<dbReference type="EMBL" id="BAABGQ010000006">
    <property type="protein sequence ID" value="GAA4503131.1"/>
    <property type="molecule type" value="Genomic_DNA"/>
</dbReference>
<name>A0ABP8QH17_9BACT</name>
<reference evidence="2" key="1">
    <citation type="journal article" date="2019" name="Int. J. Syst. Evol. Microbiol.">
        <title>The Global Catalogue of Microorganisms (GCM) 10K type strain sequencing project: providing services to taxonomists for standard genome sequencing and annotation.</title>
        <authorList>
            <consortium name="The Broad Institute Genomics Platform"/>
            <consortium name="The Broad Institute Genome Sequencing Center for Infectious Disease"/>
            <person name="Wu L."/>
            <person name="Ma J."/>
        </authorList>
    </citation>
    <scope>NUCLEOTIDE SEQUENCE [LARGE SCALE GENOMIC DNA]</scope>
    <source>
        <strain evidence="2">JCM 17841</strain>
    </source>
</reference>
<evidence type="ECO:0000313" key="2">
    <source>
        <dbReference type="Proteomes" id="UP001501243"/>
    </source>
</evidence>
<protein>
    <submittedName>
        <fullName evidence="1">Uncharacterized protein</fullName>
    </submittedName>
</protein>
<keyword evidence="2" id="KW-1185">Reference proteome</keyword>
<sequence length="119" mass="12892">MSTTPATLTLGYLAQLVGKPYLTLADLESINGQLQPDGSCLRTPKVPPEQWAALAPGTRIAFRLKGEAALQAGEVVSNSLAYLLLPSLVIRHLSRDLTGTVRRRQLRDVYRLELTPGPG</sequence>